<keyword evidence="3" id="KW-1185">Reference proteome</keyword>
<organism evidence="2 3">
    <name type="scientific">Junco hyemalis</name>
    <name type="common">Dark-eyed junco</name>
    <dbReference type="NCBI Taxonomy" id="40217"/>
    <lineage>
        <taxon>Eukaryota</taxon>
        <taxon>Metazoa</taxon>
        <taxon>Chordata</taxon>
        <taxon>Craniata</taxon>
        <taxon>Vertebrata</taxon>
        <taxon>Euteleostomi</taxon>
        <taxon>Archelosauria</taxon>
        <taxon>Archosauria</taxon>
        <taxon>Dinosauria</taxon>
        <taxon>Saurischia</taxon>
        <taxon>Theropoda</taxon>
        <taxon>Coelurosauria</taxon>
        <taxon>Aves</taxon>
        <taxon>Neognathae</taxon>
        <taxon>Neoaves</taxon>
        <taxon>Telluraves</taxon>
        <taxon>Australaves</taxon>
        <taxon>Passeriformes</taxon>
        <taxon>Passerellidae</taxon>
        <taxon>Junco</taxon>
    </lineage>
</organism>
<dbReference type="AlphaFoldDB" id="A0A8C5JN22"/>
<sequence>MLFLPEAGFRQQRRKSPFAPGARSLLLHIPQPVHPPAHPSCTSLRSALESAPAAHPSQGLVSSICFYCPLLGSGKGKDGVLGSGISEPHLVCQHPSRPCSHPGEAAPSHGTIHTLTDTASPAPLGDRTHVTVARH</sequence>
<evidence type="ECO:0000313" key="2">
    <source>
        <dbReference type="Ensembl" id="ENSJHYP00000022503.1"/>
    </source>
</evidence>
<protein>
    <submittedName>
        <fullName evidence="2">Uncharacterized protein</fullName>
    </submittedName>
</protein>
<feature type="region of interest" description="Disordered" evidence="1">
    <location>
        <begin position="95"/>
        <end position="135"/>
    </location>
</feature>
<dbReference type="Proteomes" id="UP000694408">
    <property type="component" value="Unplaced"/>
</dbReference>
<dbReference type="Ensembl" id="ENSJHYT00000027145.1">
    <property type="protein sequence ID" value="ENSJHYP00000022503.1"/>
    <property type="gene ID" value="ENSJHYG00000016972.1"/>
</dbReference>
<accession>A0A8C5JN22</accession>
<reference evidence="2" key="2">
    <citation type="submission" date="2025-09" db="UniProtKB">
        <authorList>
            <consortium name="Ensembl"/>
        </authorList>
    </citation>
    <scope>IDENTIFICATION</scope>
</reference>
<name>A0A8C5JN22_JUNHY</name>
<evidence type="ECO:0000313" key="3">
    <source>
        <dbReference type="Proteomes" id="UP000694408"/>
    </source>
</evidence>
<proteinExistence type="predicted"/>
<evidence type="ECO:0000256" key="1">
    <source>
        <dbReference type="SAM" id="MobiDB-lite"/>
    </source>
</evidence>
<reference evidence="2" key="1">
    <citation type="submission" date="2025-08" db="UniProtKB">
        <authorList>
            <consortium name="Ensembl"/>
        </authorList>
    </citation>
    <scope>IDENTIFICATION</scope>
</reference>